<organism evidence="1 2">
    <name type="scientific">Frankliniella occidentalis</name>
    <name type="common">Western flower thrips</name>
    <name type="synonym">Euthrips occidentalis</name>
    <dbReference type="NCBI Taxonomy" id="133901"/>
    <lineage>
        <taxon>Eukaryota</taxon>
        <taxon>Metazoa</taxon>
        <taxon>Ecdysozoa</taxon>
        <taxon>Arthropoda</taxon>
        <taxon>Hexapoda</taxon>
        <taxon>Insecta</taxon>
        <taxon>Pterygota</taxon>
        <taxon>Neoptera</taxon>
        <taxon>Paraneoptera</taxon>
        <taxon>Thysanoptera</taxon>
        <taxon>Terebrantia</taxon>
        <taxon>Thripoidea</taxon>
        <taxon>Thripidae</taxon>
        <taxon>Frankliniella</taxon>
    </lineage>
</organism>
<dbReference type="KEGG" id="foc:127749068"/>
<evidence type="ECO:0000313" key="2">
    <source>
        <dbReference type="RefSeq" id="XP_052121611.1"/>
    </source>
</evidence>
<accession>A0A9C6TWN7</accession>
<name>A0A9C6TWN7_FRAOC</name>
<gene>
    <name evidence="2" type="primary">LOC127749068</name>
</gene>
<keyword evidence="1" id="KW-1185">Reference proteome</keyword>
<dbReference type="AlphaFoldDB" id="A0A9C6TWN7"/>
<evidence type="ECO:0000313" key="1">
    <source>
        <dbReference type="Proteomes" id="UP000504606"/>
    </source>
</evidence>
<dbReference type="RefSeq" id="XP_052121611.1">
    <property type="nucleotide sequence ID" value="XM_052265651.1"/>
</dbReference>
<proteinExistence type="predicted"/>
<protein>
    <submittedName>
        <fullName evidence="2">Uncharacterized protein LOC127749068</fullName>
    </submittedName>
</protein>
<reference evidence="2" key="1">
    <citation type="submission" date="2025-08" db="UniProtKB">
        <authorList>
            <consortium name="RefSeq"/>
        </authorList>
    </citation>
    <scope>IDENTIFICATION</scope>
    <source>
        <tissue evidence="2">Whole organism</tissue>
    </source>
</reference>
<dbReference type="GeneID" id="127749068"/>
<sequence>MSWNTTFPSLTLCPNPEGRRDPARVAAAVQRLAREFRVKNETSLRVFVERLAEATLYTLSDIPASHGIPGDRFLGIIEEVRTILPRRIRLWSAAAYVPVCSCTILATARF</sequence>
<dbReference type="Proteomes" id="UP000504606">
    <property type="component" value="Unplaced"/>
</dbReference>